<evidence type="ECO:0000313" key="1">
    <source>
        <dbReference type="EMBL" id="ODA34538.1"/>
    </source>
</evidence>
<gene>
    <name evidence="1" type="ORF">A8L45_06095</name>
</gene>
<name>A0A1C3EMS9_9GAMM</name>
<organism evidence="1 2">
    <name type="scientific">Veronia pacifica</name>
    <dbReference type="NCBI Taxonomy" id="1080227"/>
    <lineage>
        <taxon>Bacteria</taxon>
        <taxon>Pseudomonadati</taxon>
        <taxon>Pseudomonadota</taxon>
        <taxon>Gammaproteobacteria</taxon>
        <taxon>Vibrionales</taxon>
        <taxon>Vibrionaceae</taxon>
        <taxon>Veronia</taxon>
    </lineage>
</organism>
<dbReference type="AlphaFoldDB" id="A0A1C3EMS9"/>
<dbReference type="Proteomes" id="UP000094936">
    <property type="component" value="Unassembled WGS sequence"/>
</dbReference>
<evidence type="ECO:0000313" key="2">
    <source>
        <dbReference type="Proteomes" id="UP000094936"/>
    </source>
</evidence>
<accession>A0A1C3EMS9</accession>
<reference evidence="1 2" key="1">
    <citation type="submission" date="2016-05" db="EMBL/GenBank/DDBJ databases">
        <title>Genomic Taxonomy of the Vibrionaceae.</title>
        <authorList>
            <person name="Gomez-Gil B."/>
            <person name="Enciso-Ibarra J."/>
        </authorList>
    </citation>
    <scope>NUCLEOTIDE SEQUENCE [LARGE SCALE GENOMIC DNA]</scope>
    <source>
        <strain evidence="1 2">CAIM 1920</strain>
    </source>
</reference>
<dbReference type="EMBL" id="LYBM01000007">
    <property type="protein sequence ID" value="ODA34538.1"/>
    <property type="molecule type" value="Genomic_DNA"/>
</dbReference>
<sequence length="188" mass="18772">MTIGTIVNIGSKLIGGLFGGGDNGMAAAAQGGDKPAGGNANAAVGDHRNEMQAHRTMAKTQQGGGGGFLGGIFDKIGGFFKNIAQTAVKALSGALGLGGVFEKTQDVWNVPSAQNAGELAIEGGQAALPILNKIIPGIGGIGQKLLDFGGKLVGDVLSPQPSKFVGGFVDTLKGIPIIGKIADFFLGN</sequence>
<dbReference type="RefSeq" id="WP_068900266.1">
    <property type="nucleotide sequence ID" value="NZ_JBHUIF010000015.1"/>
</dbReference>
<keyword evidence="2" id="KW-1185">Reference proteome</keyword>
<proteinExistence type="predicted"/>
<protein>
    <submittedName>
        <fullName evidence="1">Uncharacterized protein</fullName>
    </submittedName>
</protein>
<comment type="caution">
    <text evidence="1">The sequence shown here is derived from an EMBL/GenBank/DDBJ whole genome shotgun (WGS) entry which is preliminary data.</text>
</comment>